<gene>
    <name evidence="7" type="primary">rplV</name>
    <name evidence="11" type="ORF">A3D44_01450</name>
</gene>
<accession>A0A1G2HZR1</accession>
<dbReference type="AlphaFoldDB" id="A0A1G2HZR1"/>
<keyword evidence="5 7" id="KW-0687">Ribonucleoprotein</keyword>
<organism evidence="11 12">
    <name type="scientific">Candidatus Staskawiczbacteria bacterium RIFCSPHIGHO2_02_FULL_42_22</name>
    <dbReference type="NCBI Taxonomy" id="1802207"/>
    <lineage>
        <taxon>Bacteria</taxon>
        <taxon>Candidatus Staskawicziibacteriota</taxon>
    </lineage>
</organism>
<protein>
    <recommendedName>
        <fullName evidence="6 7">Large ribosomal subunit protein uL22</fullName>
    </recommendedName>
</protein>
<sequence length="114" mass="12908">MEVKVVLRNLRTAPRKSRQVIDLIRNKNVADARALLEFTVKRSADPVLRLLNSAVASAVHDYQLIEDNLVISEVTVDEGPKLKRSHPMSRGRAYPIMKRTSHITLVISEINPKK</sequence>
<evidence type="ECO:0000256" key="3">
    <source>
        <dbReference type="ARBA" id="ARBA00022884"/>
    </source>
</evidence>
<dbReference type="GO" id="GO:0019843">
    <property type="term" value="F:rRNA binding"/>
    <property type="evidence" value="ECO:0007669"/>
    <property type="project" value="UniProtKB-UniRule"/>
</dbReference>
<comment type="caution">
    <text evidence="11">The sequence shown here is derived from an EMBL/GenBank/DDBJ whole genome shotgun (WGS) entry which is preliminary data.</text>
</comment>
<name>A0A1G2HZR1_9BACT</name>
<evidence type="ECO:0000256" key="2">
    <source>
        <dbReference type="ARBA" id="ARBA00022730"/>
    </source>
</evidence>
<comment type="similarity">
    <text evidence="1 7 8">Belongs to the universal ribosomal protein uL22 family.</text>
</comment>
<proteinExistence type="inferred from homology"/>
<dbReference type="GO" id="GO:0003735">
    <property type="term" value="F:structural constituent of ribosome"/>
    <property type="evidence" value="ECO:0007669"/>
    <property type="project" value="InterPro"/>
</dbReference>
<evidence type="ECO:0000256" key="9">
    <source>
        <dbReference type="RuleBase" id="RU004006"/>
    </source>
</evidence>
<dbReference type="Pfam" id="PF00237">
    <property type="entry name" value="Ribosomal_L22"/>
    <property type="match status" value="1"/>
</dbReference>
<dbReference type="InterPro" id="IPR036394">
    <property type="entry name" value="Ribosomal_uL22_sf"/>
</dbReference>
<dbReference type="InterPro" id="IPR001063">
    <property type="entry name" value="Ribosomal_uL22"/>
</dbReference>
<evidence type="ECO:0000256" key="10">
    <source>
        <dbReference type="RuleBase" id="RU004008"/>
    </source>
</evidence>
<evidence type="ECO:0000313" key="11">
    <source>
        <dbReference type="EMBL" id="OGZ67937.1"/>
    </source>
</evidence>
<dbReference type="PANTHER" id="PTHR13501:SF8">
    <property type="entry name" value="LARGE RIBOSOMAL SUBUNIT PROTEIN UL22M"/>
    <property type="match status" value="1"/>
</dbReference>
<dbReference type="GO" id="GO:0022625">
    <property type="term" value="C:cytosolic large ribosomal subunit"/>
    <property type="evidence" value="ECO:0007669"/>
    <property type="project" value="TreeGrafter"/>
</dbReference>
<keyword evidence="2 7" id="KW-0699">rRNA-binding</keyword>
<comment type="function">
    <text evidence="7">The globular domain of the protein is located near the polypeptide exit tunnel on the outside of the subunit, while an extended beta-hairpin is found that lines the wall of the exit tunnel in the center of the 70S ribosome.</text>
</comment>
<evidence type="ECO:0000256" key="7">
    <source>
        <dbReference type="HAMAP-Rule" id="MF_01331"/>
    </source>
</evidence>
<dbReference type="HAMAP" id="MF_01331_B">
    <property type="entry name" value="Ribosomal_uL22_B"/>
    <property type="match status" value="1"/>
</dbReference>
<dbReference type="Proteomes" id="UP000178820">
    <property type="component" value="Unassembled WGS sequence"/>
</dbReference>
<comment type="subunit">
    <text evidence="7 9">Part of the 50S ribosomal subunit.</text>
</comment>
<dbReference type="STRING" id="1802207.A3D44_01450"/>
<dbReference type="InterPro" id="IPR047867">
    <property type="entry name" value="Ribosomal_uL22_bac/org-type"/>
</dbReference>
<evidence type="ECO:0000256" key="6">
    <source>
        <dbReference type="ARBA" id="ARBA00035207"/>
    </source>
</evidence>
<dbReference type="PANTHER" id="PTHR13501">
    <property type="entry name" value="CHLOROPLAST 50S RIBOSOMAL PROTEIN L22-RELATED"/>
    <property type="match status" value="1"/>
</dbReference>
<reference evidence="11 12" key="1">
    <citation type="journal article" date="2016" name="Nat. Commun.">
        <title>Thousands of microbial genomes shed light on interconnected biogeochemical processes in an aquifer system.</title>
        <authorList>
            <person name="Anantharaman K."/>
            <person name="Brown C.T."/>
            <person name="Hug L.A."/>
            <person name="Sharon I."/>
            <person name="Castelle C.J."/>
            <person name="Probst A.J."/>
            <person name="Thomas B.C."/>
            <person name="Singh A."/>
            <person name="Wilkins M.J."/>
            <person name="Karaoz U."/>
            <person name="Brodie E.L."/>
            <person name="Williams K.H."/>
            <person name="Hubbard S.S."/>
            <person name="Banfield J.F."/>
        </authorList>
    </citation>
    <scope>NUCLEOTIDE SEQUENCE [LARGE SCALE GENOMIC DNA]</scope>
</reference>
<dbReference type="EMBL" id="MHOT01000026">
    <property type="protein sequence ID" value="OGZ67937.1"/>
    <property type="molecule type" value="Genomic_DNA"/>
</dbReference>
<keyword evidence="3 7" id="KW-0694">RNA-binding</keyword>
<dbReference type="InterPro" id="IPR005727">
    <property type="entry name" value="Ribosomal_uL22_bac/chlpt-type"/>
</dbReference>
<dbReference type="CDD" id="cd00336">
    <property type="entry name" value="Ribosomal_L22"/>
    <property type="match status" value="1"/>
</dbReference>
<evidence type="ECO:0000256" key="1">
    <source>
        <dbReference type="ARBA" id="ARBA00009451"/>
    </source>
</evidence>
<evidence type="ECO:0000256" key="5">
    <source>
        <dbReference type="ARBA" id="ARBA00023274"/>
    </source>
</evidence>
<evidence type="ECO:0000313" key="12">
    <source>
        <dbReference type="Proteomes" id="UP000178820"/>
    </source>
</evidence>
<dbReference type="GO" id="GO:0006412">
    <property type="term" value="P:translation"/>
    <property type="evidence" value="ECO:0007669"/>
    <property type="project" value="UniProtKB-UniRule"/>
</dbReference>
<dbReference type="Gene3D" id="3.90.470.10">
    <property type="entry name" value="Ribosomal protein L22/L17"/>
    <property type="match status" value="1"/>
</dbReference>
<evidence type="ECO:0000256" key="4">
    <source>
        <dbReference type="ARBA" id="ARBA00022980"/>
    </source>
</evidence>
<keyword evidence="4 7" id="KW-0689">Ribosomal protein</keyword>
<dbReference type="NCBIfam" id="TIGR01044">
    <property type="entry name" value="rplV_bact"/>
    <property type="match status" value="1"/>
</dbReference>
<comment type="function">
    <text evidence="7 10">This protein binds specifically to 23S rRNA; its binding is stimulated by other ribosomal proteins, e.g., L4, L17, and L20. It is important during the early stages of 50S assembly. It makes multiple contacts with different domains of the 23S rRNA in the assembled 50S subunit and ribosome.</text>
</comment>
<evidence type="ECO:0000256" key="8">
    <source>
        <dbReference type="RuleBase" id="RU004005"/>
    </source>
</evidence>
<dbReference type="SUPFAM" id="SSF54843">
    <property type="entry name" value="Ribosomal protein L22"/>
    <property type="match status" value="1"/>
</dbReference>